<dbReference type="PANTHER" id="PTHR32060">
    <property type="entry name" value="TAIL-SPECIFIC PROTEASE"/>
    <property type="match status" value="1"/>
</dbReference>
<accession>L1IT35</accession>
<dbReference type="EnsemblProtists" id="EKX39059">
    <property type="protein sequence ID" value="EKX39059"/>
    <property type="gene ID" value="GUITHDRAFT_114934"/>
</dbReference>
<evidence type="ECO:0000313" key="3">
    <source>
        <dbReference type="EnsemblProtists" id="EKX39059"/>
    </source>
</evidence>
<dbReference type="SUPFAM" id="SSF50156">
    <property type="entry name" value="PDZ domain-like"/>
    <property type="match status" value="1"/>
</dbReference>
<dbReference type="Pfam" id="PF17820">
    <property type="entry name" value="PDZ_6"/>
    <property type="match status" value="1"/>
</dbReference>
<dbReference type="EMBL" id="JH993043">
    <property type="protein sequence ID" value="EKX39059.1"/>
    <property type="molecule type" value="Genomic_DNA"/>
</dbReference>
<dbReference type="PaxDb" id="55529-EKX39059"/>
<dbReference type="PROSITE" id="PS50106">
    <property type="entry name" value="PDZ"/>
    <property type="match status" value="1"/>
</dbReference>
<dbReference type="InterPro" id="IPR041489">
    <property type="entry name" value="PDZ_6"/>
</dbReference>
<dbReference type="GO" id="GO:0004175">
    <property type="term" value="F:endopeptidase activity"/>
    <property type="evidence" value="ECO:0007669"/>
    <property type="project" value="TreeGrafter"/>
</dbReference>
<evidence type="ECO:0000313" key="2">
    <source>
        <dbReference type="EMBL" id="EKX39059.1"/>
    </source>
</evidence>
<dbReference type="HOGENOM" id="CLU_2325197_0_0_1"/>
<evidence type="ECO:0000259" key="1">
    <source>
        <dbReference type="PROSITE" id="PS50106"/>
    </source>
</evidence>
<evidence type="ECO:0000313" key="4">
    <source>
        <dbReference type="Proteomes" id="UP000011087"/>
    </source>
</evidence>
<proteinExistence type="predicted"/>
<dbReference type="GeneID" id="17295725"/>
<organism evidence="2">
    <name type="scientific">Guillardia theta (strain CCMP2712)</name>
    <name type="common">Cryptophyte</name>
    <dbReference type="NCBI Taxonomy" id="905079"/>
    <lineage>
        <taxon>Eukaryota</taxon>
        <taxon>Cryptophyceae</taxon>
        <taxon>Pyrenomonadales</taxon>
        <taxon>Geminigeraceae</taxon>
        <taxon>Guillardia</taxon>
    </lineage>
</organism>
<sequence>MVASLAVDGPAEQSKKVRAGDILVSIDQVDVRGMSPEDLAQYILGPPGSRVRLGFIRDGSELLYVELTRGWTMKRSVDSKWSNPLPPNHSLVSGPIGFP</sequence>
<dbReference type="Gene3D" id="2.30.42.10">
    <property type="match status" value="1"/>
</dbReference>
<dbReference type="AlphaFoldDB" id="L1IT35"/>
<dbReference type="Proteomes" id="UP000011087">
    <property type="component" value="Unassembled WGS sequence"/>
</dbReference>
<reference evidence="3" key="3">
    <citation type="submission" date="2016-03" db="UniProtKB">
        <authorList>
            <consortium name="EnsemblProtists"/>
        </authorList>
    </citation>
    <scope>IDENTIFICATION</scope>
</reference>
<dbReference type="InterPro" id="IPR036034">
    <property type="entry name" value="PDZ_sf"/>
</dbReference>
<dbReference type="PANTHER" id="PTHR32060:SF22">
    <property type="entry name" value="CARBOXYL-TERMINAL-PROCESSING PEPTIDASE 3, CHLOROPLASTIC"/>
    <property type="match status" value="1"/>
</dbReference>
<gene>
    <name evidence="2" type="ORF">GUITHDRAFT_114934</name>
</gene>
<dbReference type="RefSeq" id="XP_005826039.1">
    <property type="nucleotide sequence ID" value="XM_005825982.1"/>
</dbReference>
<dbReference type="OrthoDB" id="438726at2759"/>
<feature type="domain" description="PDZ" evidence="1">
    <location>
        <begin position="1"/>
        <end position="43"/>
    </location>
</feature>
<name>L1IT35_GUITC</name>
<dbReference type="InterPro" id="IPR001478">
    <property type="entry name" value="PDZ"/>
</dbReference>
<reference evidence="2 4" key="1">
    <citation type="journal article" date="2012" name="Nature">
        <title>Algal genomes reveal evolutionary mosaicism and the fate of nucleomorphs.</title>
        <authorList>
            <consortium name="DOE Joint Genome Institute"/>
            <person name="Curtis B.A."/>
            <person name="Tanifuji G."/>
            <person name="Burki F."/>
            <person name="Gruber A."/>
            <person name="Irimia M."/>
            <person name="Maruyama S."/>
            <person name="Arias M.C."/>
            <person name="Ball S.G."/>
            <person name="Gile G.H."/>
            <person name="Hirakawa Y."/>
            <person name="Hopkins J.F."/>
            <person name="Kuo A."/>
            <person name="Rensing S.A."/>
            <person name="Schmutz J."/>
            <person name="Symeonidi A."/>
            <person name="Elias M."/>
            <person name="Eveleigh R.J."/>
            <person name="Herman E.K."/>
            <person name="Klute M.J."/>
            <person name="Nakayama T."/>
            <person name="Obornik M."/>
            <person name="Reyes-Prieto A."/>
            <person name="Armbrust E.V."/>
            <person name="Aves S.J."/>
            <person name="Beiko R.G."/>
            <person name="Coutinho P."/>
            <person name="Dacks J.B."/>
            <person name="Durnford D.G."/>
            <person name="Fast N.M."/>
            <person name="Green B.R."/>
            <person name="Grisdale C.J."/>
            <person name="Hempel F."/>
            <person name="Henrissat B."/>
            <person name="Hoppner M.P."/>
            <person name="Ishida K."/>
            <person name="Kim E."/>
            <person name="Koreny L."/>
            <person name="Kroth P.G."/>
            <person name="Liu Y."/>
            <person name="Malik S.B."/>
            <person name="Maier U.G."/>
            <person name="McRose D."/>
            <person name="Mock T."/>
            <person name="Neilson J.A."/>
            <person name="Onodera N.T."/>
            <person name="Poole A.M."/>
            <person name="Pritham E.J."/>
            <person name="Richards T.A."/>
            <person name="Rocap G."/>
            <person name="Roy S.W."/>
            <person name="Sarai C."/>
            <person name="Schaack S."/>
            <person name="Shirato S."/>
            <person name="Slamovits C.H."/>
            <person name="Spencer D.F."/>
            <person name="Suzuki S."/>
            <person name="Worden A.Z."/>
            <person name="Zauner S."/>
            <person name="Barry K."/>
            <person name="Bell C."/>
            <person name="Bharti A.K."/>
            <person name="Crow J.A."/>
            <person name="Grimwood J."/>
            <person name="Kramer R."/>
            <person name="Lindquist E."/>
            <person name="Lucas S."/>
            <person name="Salamov A."/>
            <person name="McFadden G.I."/>
            <person name="Lane C.E."/>
            <person name="Keeling P.J."/>
            <person name="Gray M.W."/>
            <person name="Grigoriev I.V."/>
            <person name="Archibald J.M."/>
        </authorList>
    </citation>
    <scope>NUCLEOTIDE SEQUENCE</scope>
    <source>
        <strain evidence="2 4">CCMP2712</strain>
    </source>
</reference>
<protein>
    <recommendedName>
        <fullName evidence="1">PDZ domain-containing protein</fullName>
    </recommendedName>
</protein>
<dbReference type="KEGG" id="gtt:GUITHDRAFT_114934"/>
<reference evidence="4" key="2">
    <citation type="submission" date="2012-11" db="EMBL/GenBank/DDBJ databases">
        <authorList>
            <person name="Kuo A."/>
            <person name="Curtis B.A."/>
            <person name="Tanifuji G."/>
            <person name="Burki F."/>
            <person name="Gruber A."/>
            <person name="Irimia M."/>
            <person name="Maruyama S."/>
            <person name="Arias M.C."/>
            <person name="Ball S.G."/>
            <person name="Gile G.H."/>
            <person name="Hirakawa Y."/>
            <person name="Hopkins J.F."/>
            <person name="Rensing S.A."/>
            <person name="Schmutz J."/>
            <person name="Symeonidi A."/>
            <person name="Elias M."/>
            <person name="Eveleigh R.J."/>
            <person name="Herman E.K."/>
            <person name="Klute M.J."/>
            <person name="Nakayama T."/>
            <person name="Obornik M."/>
            <person name="Reyes-Prieto A."/>
            <person name="Armbrust E.V."/>
            <person name="Aves S.J."/>
            <person name="Beiko R.G."/>
            <person name="Coutinho P."/>
            <person name="Dacks J.B."/>
            <person name="Durnford D.G."/>
            <person name="Fast N.M."/>
            <person name="Green B.R."/>
            <person name="Grisdale C."/>
            <person name="Hempe F."/>
            <person name="Henrissat B."/>
            <person name="Hoppner M.P."/>
            <person name="Ishida K.-I."/>
            <person name="Kim E."/>
            <person name="Koreny L."/>
            <person name="Kroth P.G."/>
            <person name="Liu Y."/>
            <person name="Malik S.-B."/>
            <person name="Maier U.G."/>
            <person name="McRose D."/>
            <person name="Mock T."/>
            <person name="Neilson J.A."/>
            <person name="Onodera N.T."/>
            <person name="Poole A.M."/>
            <person name="Pritham E.J."/>
            <person name="Richards T.A."/>
            <person name="Rocap G."/>
            <person name="Roy S.W."/>
            <person name="Sarai C."/>
            <person name="Schaack S."/>
            <person name="Shirato S."/>
            <person name="Slamovits C.H."/>
            <person name="Spencer D.F."/>
            <person name="Suzuki S."/>
            <person name="Worden A.Z."/>
            <person name="Zauner S."/>
            <person name="Barry K."/>
            <person name="Bell C."/>
            <person name="Bharti A.K."/>
            <person name="Crow J.A."/>
            <person name="Grimwood J."/>
            <person name="Kramer R."/>
            <person name="Lindquist E."/>
            <person name="Lucas S."/>
            <person name="Salamov A."/>
            <person name="McFadden G.I."/>
            <person name="Lane C.E."/>
            <person name="Keeling P.J."/>
            <person name="Gray M.W."/>
            <person name="Grigoriev I.V."/>
            <person name="Archibald J.M."/>
        </authorList>
    </citation>
    <scope>NUCLEOTIDE SEQUENCE</scope>
    <source>
        <strain evidence="4">CCMP2712</strain>
    </source>
</reference>
<keyword evidence="4" id="KW-1185">Reference proteome</keyword>